<dbReference type="SUPFAM" id="SSF50978">
    <property type="entry name" value="WD40 repeat-like"/>
    <property type="match status" value="1"/>
</dbReference>
<evidence type="ECO:0000256" key="3">
    <source>
        <dbReference type="PROSITE-ProRule" id="PRU00221"/>
    </source>
</evidence>
<feature type="repeat" description="WD" evidence="3">
    <location>
        <begin position="580"/>
        <end position="621"/>
    </location>
</feature>
<dbReference type="Gene3D" id="2.130.10.10">
    <property type="entry name" value="YVTN repeat-like/Quinoprotein amine dehydrogenase"/>
    <property type="match status" value="3"/>
</dbReference>
<dbReference type="PRINTS" id="PR00320">
    <property type="entry name" value="GPROTEINBRPT"/>
</dbReference>
<organism evidence="5 6">
    <name type="scientific">Reticulomyxa filosa</name>
    <dbReference type="NCBI Taxonomy" id="46433"/>
    <lineage>
        <taxon>Eukaryota</taxon>
        <taxon>Sar</taxon>
        <taxon>Rhizaria</taxon>
        <taxon>Retaria</taxon>
        <taxon>Foraminifera</taxon>
        <taxon>Monothalamids</taxon>
        <taxon>Reticulomyxidae</taxon>
        <taxon>Reticulomyxa</taxon>
    </lineage>
</organism>
<dbReference type="InterPro" id="IPR020472">
    <property type="entry name" value="WD40_PAC1"/>
</dbReference>
<evidence type="ECO:0000256" key="2">
    <source>
        <dbReference type="ARBA" id="ARBA00022737"/>
    </source>
</evidence>
<evidence type="ECO:0000256" key="1">
    <source>
        <dbReference type="ARBA" id="ARBA00022574"/>
    </source>
</evidence>
<reference evidence="5 6" key="1">
    <citation type="journal article" date="2013" name="Curr. Biol.">
        <title>The Genome of the Foraminiferan Reticulomyxa filosa.</title>
        <authorList>
            <person name="Glockner G."/>
            <person name="Hulsmann N."/>
            <person name="Schleicher M."/>
            <person name="Noegel A.A."/>
            <person name="Eichinger L."/>
            <person name="Gallinger C."/>
            <person name="Pawlowski J."/>
            <person name="Sierra R."/>
            <person name="Euteneuer U."/>
            <person name="Pillet L."/>
            <person name="Moustafa A."/>
            <person name="Platzer M."/>
            <person name="Groth M."/>
            <person name="Szafranski K."/>
            <person name="Schliwa M."/>
        </authorList>
    </citation>
    <scope>NUCLEOTIDE SEQUENCE [LARGE SCALE GENOMIC DNA]</scope>
</reference>
<evidence type="ECO:0000259" key="4">
    <source>
        <dbReference type="Pfam" id="PF08662"/>
    </source>
</evidence>
<dbReference type="InterPro" id="IPR019775">
    <property type="entry name" value="WD40_repeat_CS"/>
</dbReference>
<dbReference type="Proteomes" id="UP000023152">
    <property type="component" value="Unassembled WGS sequence"/>
</dbReference>
<feature type="domain" description="Translation initiation factor beta propellor-like" evidence="4">
    <location>
        <begin position="417"/>
        <end position="531"/>
    </location>
</feature>
<feature type="repeat" description="WD" evidence="3">
    <location>
        <begin position="498"/>
        <end position="539"/>
    </location>
</feature>
<dbReference type="PANTHER" id="PTHR44019:SF8">
    <property type="entry name" value="POC1 CENTRIOLAR PROTEIN HOMOLOG"/>
    <property type="match status" value="1"/>
</dbReference>
<dbReference type="Pfam" id="PF08662">
    <property type="entry name" value="eIF2A"/>
    <property type="match status" value="1"/>
</dbReference>
<dbReference type="EMBL" id="ASPP01018395">
    <property type="protein sequence ID" value="ETO16304.1"/>
    <property type="molecule type" value="Genomic_DNA"/>
</dbReference>
<dbReference type="CDD" id="cd00200">
    <property type="entry name" value="WD40"/>
    <property type="match status" value="1"/>
</dbReference>
<dbReference type="InterPro" id="IPR036322">
    <property type="entry name" value="WD40_repeat_dom_sf"/>
</dbReference>
<proteinExistence type="predicted"/>
<evidence type="ECO:0000313" key="6">
    <source>
        <dbReference type="Proteomes" id="UP000023152"/>
    </source>
</evidence>
<keyword evidence="1 3" id="KW-0853">WD repeat</keyword>
<dbReference type="InterPro" id="IPR015915">
    <property type="entry name" value="Kelch-typ_b-propeller"/>
</dbReference>
<dbReference type="Gene3D" id="2.120.10.80">
    <property type="entry name" value="Kelch-type beta propeller"/>
    <property type="match status" value="1"/>
</dbReference>
<dbReference type="InterPro" id="IPR013979">
    <property type="entry name" value="TIF_beta_prop-like"/>
</dbReference>
<dbReference type="PANTHER" id="PTHR44019">
    <property type="entry name" value="WD REPEAT-CONTAINING PROTEIN 55"/>
    <property type="match status" value="1"/>
</dbReference>
<keyword evidence="6" id="KW-1185">Reference proteome</keyword>
<dbReference type="PROSITE" id="PS50082">
    <property type="entry name" value="WD_REPEATS_2"/>
    <property type="match status" value="3"/>
</dbReference>
<dbReference type="AlphaFoldDB" id="X6MR20"/>
<protein>
    <submittedName>
        <fullName evidence="5">WD repeat-containing protein</fullName>
    </submittedName>
</protein>
<dbReference type="InterPro" id="IPR001680">
    <property type="entry name" value="WD40_rpt"/>
</dbReference>
<dbReference type="SUPFAM" id="SSF117281">
    <property type="entry name" value="Kelch motif"/>
    <property type="match status" value="1"/>
</dbReference>
<dbReference type="PROSITE" id="PS00678">
    <property type="entry name" value="WD_REPEATS_1"/>
    <property type="match status" value="1"/>
</dbReference>
<dbReference type="InterPro" id="IPR015943">
    <property type="entry name" value="WD40/YVTN_repeat-like_dom_sf"/>
</dbReference>
<gene>
    <name evidence="5" type="ORF">RFI_21050</name>
</gene>
<feature type="repeat" description="WD" evidence="3">
    <location>
        <begin position="469"/>
        <end position="498"/>
    </location>
</feature>
<accession>X6MR20</accession>
<dbReference type="InterPro" id="IPR050505">
    <property type="entry name" value="WDR55/POC1"/>
</dbReference>
<evidence type="ECO:0000313" key="5">
    <source>
        <dbReference type="EMBL" id="ETO16304.1"/>
    </source>
</evidence>
<sequence length="714" mass="82607">MDLNDTKLQELDTIFQTLPSLPSSFKKPQCVSHKNEILVCGGYNNGNCYSYHTLKNQYKLICSYPETIQLVGHCVVKRISNNSDVTTLLSFGGQHKHVLVMKYKSVWDDTKKSKTEDIIQYNKWIFWTDNFHVYVEIGRNKDDYEGACAVIGGSNNHLLFIAYYPHNISVYDLNKYQFVKHHVLSSDNFLGYNCFVIKTKDKVSNKKKTELFLFCGKMGLSIEYDEQNNTFQFSKLPICTTMKKIINYIYVHVNDVILFFGGWEAEAASKSVHKYSIKDNVWMQFEYNLQLALYRCVGVLSADAAFVHIIGENLETKSEGIHLKTSVKEWMKEETEKERKWLIEEVEKMRIKNIKKDLKIMNGDIDLKELKTYKEISMVIEHWIRHALSVRIGWIDDFNKIISHFIMLKYFKSFQIAPQRFGSIDKIEFSPDCTKAVLILYDKPLRLWNIKLPEVKILECSDAFEFAQFSADGNMIMSCSRDGNIQFWDVESCKVIKKLRHPDNALGFRFSPDGKTLACYSYDKVFRIWNIESGQDIQTVSGVKRIEDICFSFDSQQIAMAQVGVIEMWNVKTGKQIRRFKAHTRHIKKLMFSLDGQLFVSQSLDGTIRIWDVESGNEVKTLKNPFNLVFFLDNKTILSCCYKSIQLWDVKSETKIQKLKGHQGDILAVQGSPDGNTLVSGCNKGISKLFYFSLLSNNYLSNGKYIQMILFPCV</sequence>
<dbReference type="SMART" id="SM00320">
    <property type="entry name" value="WD40"/>
    <property type="match status" value="6"/>
</dbReference>
<name>X6MR20_RETFI</name>
<dbReference type="PROSITE" id="PS50294">
    <property type="entry name" value="WD_REPEATS_REGION"/>
    <property type="match status" value="1"/>
</dbReference>
<comment type="caution">
    <text evidence="5">The sequence shown here is derived from an EMBL/GenBank/DDBJ whole genome shotgun (WGS) entry which is preliminary data.</text>
</comment>
<keyword evidence="2" id="KW-0677">Repeat</keyword>
<dbReference type="Pfam" id="PF00400">
    <property type="entry name" value="WD40"/>
    <property type="match status" value="2"/>
</dbReference>